<feature type="region of interest" description="Disordered" evidence="1">
    <location>
        <begin position="141"/>
        <end position="164"/>
    </location>
</feature>
<protein>
    <submittedName>
        <fullName evidence="2">Uncharacterized protein</fullName>
    </submittedName>
</protein>
<keyword evidence="3" id="KW-1185">Reference proteome</keyword>
<organism evidence="2 3">
    <name type="scientific">Rickenella mellea</name>
    <dbReference type="NCBI Taxonomy" id="50990"/>
    <lineage>
        <taxon>Eukaryota</taxon>
        <taxon>Fungi</taxon>
        <taxon>Dikarya</taxon>
        <taxon>Basidiomycota</taxon>
        <taxon>Agaricomycotina</taxon>
        <taxon>Agaricomycetes</taxon>
        <taxon>Hymenochaetales</taxon>
        <taxon>Rickenellaceae</taxon>
        <taxon>Rickenella</taxon>
    </lineage>
</organism>
<accession>A0A4Y7QDM6</accession>
<reference evidence="2 3" key="1">
    <citation type="submission" date="2018-06" db="EMBL/GenBank/DDBJ databases">
        <title>A transcriptomic atlas of mushroom development highlights an independent origin of complex multicellularity.</title>
        <authorList>
            <consortium name="DOE Joint Genome Institute"/>
            <person name="Krizsan K."/>
            <person name="Almasi E."/>
            <person name="Merenyi Z."/>
            <person name="Sahu N."/>
            <person name="Viragh M."/>
            <person name="Koszo T."/>
            <person name="Mondo S."/>
            <person name="Kiss B."/>
            <person name="Balint B."/>
            <person name="Kues U."/>
            <person name="Barry K."/>
            <person name="Hegedus J.C."/>
            <person name="Henrissat B."/>
            <person name="Johnson J."/>
            <person name="Lipzen A."/>
            <person name="Ohm R."/>
            <person name="Nagy I."/>
            <person name="Pangilinan J."/>
            <person name="Yan J."/>
            <person name="Xiong Y."/>
            <person name="Grigoriev I.V."/>
            <person name="Hibbett D.S."/>
            <person name="Nagy L.G."/>
        </authorList>
    </citation>
    <scope>NUCLEOTIDE SEQUENCE [LARGE SCALE GENOMIC DNA]</scope>
    <source>
        <strain evidence="2 3">SZMC22713</strain>
    </source>
</reference>
<evidence type="ECO:0000313" key="2">
    <source>
        <dbReference type="EMBL" id="TDL25714.1"/>
    </source>
</evidence>
<sequence length="199" mass="22105">MQCSGNKGSSKLKATTVKIVLGSIPGVAKGERECVTASSPTCLVFSLMPPESAEELLIPTAGIIGNAFEYATPYWVHISTLRIFAMAIQHQRSTAFDGPGSHTAQPERISFHSLDFEYQNPVTSRSDLRANDMYAELQFPTAQSRKRRRKMGDYSTDRGNTHVKSPRLRRYRLTSSLMIVVFEHPQSKLLKADLITEGA</sequence>
<dbReference type="AlphaFoldDB" id="A0A4Y7QDM6"/>
<evidence type="ECO:0000313" key="3">
    <source>
        <dbReference type="Proteomes" id="UP000294933"/>
    </source>
</evidence>
<proteinExistence type="predicted"/>
<dbReference type="EMBL" id="ML170163">
    <property type="protein sequence ID" value="TDL25714.1"/>
    <property type="molecule type" value="Genomic_DNA"/>
</dbReference>
<name>A0A4Y7QDM6_9AGAM</name>
<dbReference type="VEuPathDB" id="FungiDB:BD410DRAFT_605281"/>
<gene>
    <name evidence="2" type="ORF">BD410DRAFT_605281</name>
</gene>
<feature type="compositionally biased region" description="Basic and acidic residues" evidence="1">
    <location>
        <begin position="151"/>
        <end position="160"/>
    </location>
</feature>
<evidence type="ECO:0000256" key="1">
    <source>
        <dbReference type="SAM" id="MobiDB-lite"/>
    </source>
</evidence>
<dbReference type="Proteomes" id="UP000294933">
    <property type="component" value="Unassembled WGS sequence"/>
</dbReference>